<dbReference type="RefSeq" id="WP_176763906.1">
    <property type="nucleotide sequence ID" value="NZ_FMYM01000011.1"/>
</dbReference>
<evidence type="ECO:0000259" key="8">
    <source>
        <dbReference type="Pfam" id="PF17676"/>
    </source>
</evidence>
<dbReference type="GO" id="GO:0008236">
    <property type="term" value="F:serine-type peptidase activity"/>
    <property type="evidence" value="ECO:0007669"/>
    <property type="project" value="UniProtKB-KW"/>
</dbReference>
<dbReference type="GO" id="GO:0006508">
    <property type="term" value="P:proteolysis"/>
    <property type="evidence" value="ECO:0007669"/>
    <property type="project" value="UniProtKB-KW"/>
</dbReference>
<evidence type="ECO:0000256" key="1">
    <source>
        <dbReference type="ARBA" id="ARBA00010233"/>
    </source>
</evidence>
<evidence type="ECO:0000313" key="9">
    <source>
        <dbReference type="EMBL" id="SDC60577.1"/>
    </source>
</evidence>
<protein>
    <submittedName>
        <fullName evidence="9">Muramoyltetrapeptide carboxypeptidase</fullName>
    </submittedName>
</protein>
<dbReference type="InterPro" id="IPR029062">
    <property type="entry name" value="Class_I_gatase-like"/>
</dbReference>
<dbReference type="InterPro" id="IPR040449">
    <property type="entry name" value="Peptidase_S66_N"/>
</dbReference>
<dbReference type="Gene3D" id="3.40.50.10740">
    <property type="entry name" value="Class I glutamine amidotransferase-like"/>
    <property type="match status" value="1"/>
</dbReference>
<reference evidence="10" key="1">
    <citation type="submission" date="2016-09" db="EMBL/GenBank/DDBJ databases">
        <authorList>
            <person name="Varghese N."/>
            <person name="Submissions S."/>
        </authorList>
    </citation>
    <scope>NUCLEOTIDE SEQUENCE [LARGE SCALE GENOMIC DNA]</scope>
    <source>
        <strain evidence="10">25nlg</strain>
    </source>
</reference>
<feature type="domain" description="LD-carboxypeptidase C-terminal" evidence="8">
    <location>
        <begin position="179"/>
        <end position="295"/>
    </location>
</feature>
<dbReference type="Pfam" id="PF02016">
    <property type="entry name" value="Peptidase_S66"/>
    <property type="match status" value="1"/>
</dbReference>
<comment type="similarity">
    <text evidence="1">Belongs to the peptidase S66 family.</text>
</comment>
<feature type="active site" description="Charge relay system" evidence="6">
    <location>
        <position position="210"/>
    </location>
</feature>
<dbReference type="AlphaFoldDB" id="A0A1G6MZE6"/>
<dbReference type="Pfam" id="PF17676">
    <property type="entry name" value="Peptidase_S66C"/>
    <property type="match status" value="1"/>
</dbReference>
<dbReference type="Gene3D" id="3.50.30.60">
    <property type="entry name" value="LD-carboxypeptidase A C-terminal domain-like"/>
    <property type="match status" value="1"/>
</dbReference>
<keyword evidence="10" id="KW-1185">Reference proteome</keyword>
<gene>
    <name evidence="9" type="ORF">SAMN05421737_11142</name>
</gene>
<dbReference type="CDD" id="cd07025">
    <property type="entry name" value="Peptidase_S66"/>
    <property type="match status" value="1"/>
</dbReference>
<dbReference type="PANTHER" id="PTHR30237:SF2">
    <property type="entry name" value="MUREIN TETRAPEPTIDE CARBOXYPEPTIDASE"/>
    <property type="match status" value="1"/>
</dbReference>
<dbReference type="GO" id="GO:0004180">
    <property type="term" value="F:carboxypeptidase activity"/>
    <property type="evidence" value="ECO:0007669"/>
    <property type="project" value="UniProtKB-KW"/>
</dbReference>
<evidence type="ECO:0000256" key="4">
    <source>
        <dbReference type="ARBA" id="ARBA00022801"/>
    </source>
</evidence>
<proteinExistence type="inferred from homology"/>
<dbReference type="SUPFAM" id="SSF52317">
    <property type="entry name" value="Class I glutamine amidotransferase-like"/>
    <property type="match status" value="1"/>
</dbReference>
<evidence type="ECO:0000256" key="5">
    <source>
        <dbReference type="ARBA" id="ARBA00022825"/>
    </source>
</evidence>
<name>A0A1G6MZE6_9BACI</name>
<sequence length="312" mass="34334">MKKIVKPRALKRGDKIAVIAPAGPPNMTKVVRGKQIYERFGLEVVFSRSLGKQDGYLAGSDEERLQDIEEMFYDPNIRGIFCARGGYGTPRIVDKLDYEMIARNPKVFWGYSDVTCLHVALHQQTGLVTFHGPMLASDLHIEPLPQVTYKGLKQILQPQVMRIDEESGPLETMIGGEVSGKLIGGNLTLLVSLLGTPYEIDTTGAILFLEEIGEEPYRIDRMLNQLRLAGKLHDAVAIVLGSFRHCDAKDPHGSRSLATVLDEYILGSGKPALKHAQIGHCMPVHAVPYGATAHLDTNKKLLLVEAGVCLSR</sequence>
<dbReference type="SUPFAM" id="SSF141986">
    <property type="entry name" value="LD-carboxypeptidase A C-terminal domain-like"/>
    <property type="match status" value="1"/>
</dbReference>
<evidence type="ECO:0000259" key="7">
    <source>
        <dbReference type="Pfam" id="PF02016"/>
    </source>
</evidence>
<feature type="domain" description="LD-carboxypeptidase N-terminal" evidence="7">
    <location>
        <begin position="16"/>
        <end position="132"/>
    </location>
</feature>
<evidence type="ECO:0000256" key="6">
    <source>
        <dbReference type="PIRSR" id="PIRSR028757-1"/>
    </source>
</evidence>
<evidence type="ECO:0000256" key="2">
    <source>
        <dbReference type="ARBA" id="ARBA00022645"/>
    </source>
</evidence>
<keyword evidence="5" id="KW-0720">Serine protease</keyword>
<dbReference type="PANTHER" id="PTHR30237">
    <property type="entry name" value="MURAMOYLTETRAPEPTIDE CARBOXYPEPTIDASE"/>
    <property type="match status" value="1"/>
</dbReference>
<dbReference type="InterPro" id="IPR040921">
    <property type="entry name" value="Peptidase_S66C"/>
</dbReference>
<feature type="active site" description="Charge relay system" evidence="6">
    <location>
        <position position="280"/>
    </location>
</feature>
<organism evidence="9 10">
    <name type="scientific">Shouchella lonarensis</name>
    <dbReference type="NCBI Taxonomy" id="1464122"/>
    <lineage>
        <taxon>Bacteria</taxon>
        <taxon>Bacillati</taxon>
        <taxon>Bacillota</taxon>
        <taxon>Bacilli</taxon>
        <taxon>Bacillales</taxon>
        <taxon>Bacillaceae</taxon>
        <taxon>Shouchella</taxon>
    </lineage>
</organism>
<dbReference type="InterPro" id="IPR027461">
    <property type="entry name" value="Carboxypeptidase_A_C_sf"/>
</dbReference>
<dbReference type="InterPro" id="IPR003507">
    <property type="entry name" value="S66_fam"/>
</dbReference>
<keyword evidence="2 9" id="KW-0121">Carboxypeptidase</keyword>
<evidence type="ECO:0000313" key="10">
    <source>
        <dbReference type="Proteomes" id="UP000242662"/>
    </source>
</evidence>
<evidence type="ECO:0000256" key="3">
    <source>
        <dbReference type="ARBA" id="ARBA00022670"/>
    </source>
</evidence>
<dbReference type="PIRSF" id="PIRSF028757">
    <property type="entry name" value="LD-carboxypeptidase"/>
    <property type="match status" value="1"/>
</dbReference>
<accession>A0A1G6MZE6</accession>
<dbReference type="InterPro" id="IPR027478">
    <property type="entry name" value="LdcA_N"/>
</dbReference>
<feature type="active site" description="Nucleophile" evidence="6">
    <location>
        <position position="112"/>
    </location>
</feature>
<dbReference type="Proteomes" id="UP000242662">
    <property type="component" value="Unassembled WGS sequence"/>
</dbReference>
<dbReference type="STRING" id="1464122.SAMN05421737_11142"/>
<keyword evidence="3" id="KW-0645">Protease</keyword>
<dbReference type="EMBL" id="FMYM01000011">
    <property type="protein sequence ID" value="SDC60577.1"/>
    <property type="molecule type" value="Genomic_DNA"/>
</dbReference>
<keyword evidence="4" id="KW-0378">Hydrolase</keyword>